<name>A0A9P9JHX9_9HYPO</name>
<proteinExistence type="predicted"/>
<keyword evidence="3" id="KW-1185">Reference proteome</keyword>
<protein>
    <submittedName>
        <fullName evidence="2">Uncharacterized protein</fullName>
    </submittedName>
</protein>
<dbReference type="SUPFAM" id="SSF52540">
    <property type="entry name" value="P-loop containing nucleoside triphosphate hydrolases"/>
    <property type="match status" value="1"/>
</dbReference>
<dbReference type="AlphaFoldDB" id="A0A9P9JHX9"/>
<dbReference type="Gene3D" id="3.40.50.300">
    <property type="entry name" value="P-loop containing nucleotide triphosphate hydrolases"/>
    <property type="match status" value="1"/>
</dbReference>
<evidence type="ECO:0000313" key="2">
    <source>
        <dbReference type="EMBL" id="KAH7159640.1"/>
    </source>
</evidence>
<reference evidence="2" key="1">
    <citation type="journal article" date="2021" name="Nat. Commun.">
        <title>Genetic determinants of endophytism in the Arabidopsis root mycobiome.</title>
        <authorList>
            <person name="Mesny F."/>
            <person name="Miyauchi S."/>
            <person name="Thiergart T."/>
            <person name="Pickel B."/>
            <person name="Atanasova L."/>
            <person name="Karlsson M."/>
            <person name="Huettel B."/>
            <person name="Barry K.W."/>
            <person name="Haridas S."/>
            <person name="Chen C."/>
            <person name="Bauer D."/>
            <person name="Andreopoulos W."/>
            <person name="Pangilinan J."/>
            <person name="LaButti K."/>
            <person name="Riley R."/>
            <person name="Lipzen A."/>
            <person name="Clum A."/>
            <person name="Drula E."/>
            <person name="Henrissat B."/>
            <person name="Kohler A."/>
            <person name="Grigoriev I.V."/>
            <person name="Martin F.M."/>
            <person name="Hacquard S."/>
        </authorList>
    </citation>
    <scope>NUCLEOTIDE SEQUENCE</scope>
    <source>
        <strain evidence="2">MPI-CAGE-AT-0021</strain>
    </source>
</reference>
<dbReference type="OrthoDB" id="8954335at2759"/>
<evidence type="ECO:0000313" key="3">
    <source>
        <dbReference type="Proteomes" id="UP000717696"/>
    </source>
</evidence>
<feature type="region of interest" description="Disordered" evidence="1">
    <location>
        <begin position="501"/>
        <end position="537"/>
    </location>
</feature>
<dbReference type="InterPro" id="IPR027417">
    <property type="entry name" value="P-loop_NTPase"/>
</dbReference>
<evidence type="ECO:0000256" key="1">
    <source>
        <dbReference type="SAM" id="MobiDB-lite"/>
    </source>
</evidence>
<dbReference type="PANTHER" id="PTHR32046">
    <property type="entry name" value="G DOMAIN-CONTAINING PROTEIN"/>
    <property type="match status" value="1"/>
</dbReference>
<organism evidence="2 3">
    <name type="scientific">Dactylonectria estremocensis</name>
    <dbReference type="NCBI Taxonomy" id="1079267"/>
    <lineage>
        <taxon>Eukaryota</taxon>
        <taxon>Fungi</taxon>
        <taxon>Dikarya</taxon>
        <taxon>Ascomycota</taxon>
        <taxon>Pezizomycotina</taxon>
        <taxon>Sordariomycetes</taxon>
        <taxon>Hypocreomycetidae</taxon>
        <taxon>Hypocreales</taxon>
        <taxon>Nectriaceae</taxon>
        <taxon>Dactylonectria</taxon>
    </lineage>
</organism>
<dbReference type="Proteomes" id="UP000717696">
    <property type="component" value="Unassembled WGS sequence"/>
</dbReference>
<accession>A0A9P9JHX9</accession>
<dbReference type="EMBL" id="JAGMUU010000002">
    <property type="protein sequence ID" value="KAH7159640.1"/>
    <property type="molecule type" value="Genomic_DNA"/>
</dbReference>
<sequence>MTQVVEKGRFIQKKVAIETSTSENDVSSGQSVTQETMVYAVDIGNTRVRLIDTPGIGDTRGVDQDNKNMADILQVLRGYKNLHGVLILLKPNAFRLTTLFRFCLKQLLTLLHRNAAQNIAFGFTNTRGSNFKSDDTFRPFEQLLGQYEATKLGLYEHNVYCFDPESFRFLVAHKKGINIGFVEDNARSCEHSVAECQLLVKHFQRIEPHQVRSTLNLNETRSIIMLLVEPMTIIAQEISSRIKVNVDQIEDLSKMRHTRAELEQRLFVQKESVKSYEVDKPRIVCTHSSHVEVQSDFSEKGSSSAEKGELALQRYKAMDLMGMRKCGHNRMDHMHIYYDYRPVTSMHRDEAVDKNPTANTTDIQVKEEAIRWKESAIEEYKLEHAQVQEAAIQFGIFLKRHAIAPYNDMTLEYIDMQLDQENKKIQNGGNLEKRESLRKSRAEHVQKVAVLEKTMQKGDNTPILDDADVKQLITTLYGLPYFGKDLQGIVVTNENAVEATHQEKSSSISTGPHWNRESQVKSKFKKAAQQPQGDSSL</sequence>
<comment type="caution">
    <text evidence="2">The sequence shown here is derived from an EMBL/GenBank/DDBJ whole genome shotgun (WGS) entry which is preliminary data.</text>
</comment>
<dbReference type="PANTHER" id="PTHR32046:SF11">
    <property type="entry name" value="IMMUNE-ASSOCIATED NUCLEOTIDE-BINDING PROTEIN 10-LIKE"/>
    <property type="match status" value="1"/>
</dbReference>
<gene>
    <name evidence="2" type="ORF">B0J13DRAFT_519096</name>
</gene>